<evidence type="ECO:0000313" key="2">
    <source>
        <dbReference type="Proteomes" id="UP000464658"/>
    </source>
</evidence>
<proteinExistence type="predicted"/>
<dbReference type="EMBL" id="AP021906">
    <property type="protein sequence ID" value="BBP87685.1"/>
    <property type="molecule type" value="Genomic_DNA"/>
</dbReference>
<evidence type="ECO:0000313" key="1">
    <source>
        <dbReference type="EMBL" id="BBP87685.1"/>
    </source>
</evidence>
<name>A0A5S9M4G1_BACIA</name>
<reference evidence="1 2" key="1">
    <citation type="submission" date="2019-12" db="EMBL/GenBank/DDBJ databases">
        <title>Full genome sequence of a Bacillus safensis strain isolated from commercially available natto in Indonesia.</title>
        <authorList>
            <person name="Yoshida M."/>
            <person name="Uomi M."/>
            <person name="Waturangi D."/>
            <person name="Ekaputri J.J."/>
            <person name="Setiamarga D.H.E."/>
        </authorList>
    </citation>
    <scope>NUCLEOTIDE SEQUENCE [LARGE SCALE GENOMIC DNA]</scope>
    <source>
        <strain evidence="1 2">IDN1</strain>
    </source>
</reference>
<dbReference type="AlphaFoldDB" id="A0A5S9M4G1"/>
<accession>A0A5S9M4G1</accession>
<protein>
    <submittedName>
        <fullName evidence="1">Uncharacterized protein</fullName>
    </submittedName>
</protein>
<dbReference type="Proteomes" id="UP000464658">
    <property type="component" value="Chromosome"/>
</dbReference>
<gene>
    <name evidence="1" type="ORF">BsIDN1_13030</name>
</gene>
<organism evidence="1 2">
    <name type="scientific">Bacillus safensis</name>
    <dbReference type="NCBI Taxonomy" id="561879"/>
    <lineage>
        <taxon>Bacteria</taxon>
        <taxon>Bacillati</taxon>
        <taxon>Bacillota</taxon>
        <taxon>Bacilli</taxon>
        <taxon>Bacillales</taxon>
        <taxon>Bacillaceae</taxon>
        <taxon>Bacillus</taxon>
    </lineage>
</organism>
<sequence length="60" mass="6537">MFYIPSYVCTGAIDLVGSAANAVVAPRPEVNKVALNSTGTNFFLKIHSNFASENLMKRLF</sequence>